<dbReference type="PRINTS" id="PR00742">
    <property type="entry name" value="GLHYDRLASE35"/>
</dbReference>
<dbReference type="Pfam" id="PF02140">
    <property type="entry name" value="SUEL_Lectin"/>
    <property type="match status" value="1"/>
</dbReference>
<dbReference type="FunFam" id="2.60.120.260:FF:000050">
    <property type="entry name" value="Beta-galactosidase"/>
    <property type="match status" value="1"/>
</dbReference>
<dbReference type="AlphaFoldDB" id="A0A7J7CPD9"/>
<evidence type="ECO:0000256" key="12">
    <source>
        <dbReference type="RuleBase" id="RU003679"/>
    </source>
</evidence>
<dbReference type="InterPro" id="IPR043159">
    <property type="entry name" value="Lectin_gal-bd_sf"/>
</dbReference>
<dbReference type="InterPro" id="IPR019801">
    <property type="entry name" value="Glyco_hydro_35_CS"/>
</dbReference>
<dbReference type="Pfam" id="PF01301">
    <property type="entry name" value="Glyco_hydro_35"/>
    <property type="match status" value="1"/>
</dbReference>
<keyword evidence="9" id="KW-0325">Glycoprotein</keyword>
<accession>A0A7J7CPD9</accession>
<evidence type="ECO:0000256" key="10">
    <source>
        <dbReference type="ARBA" id="ARBA00023295"/>
    </source>
</evidence>
<dbReference type="Pfam" id="PF21467">
    <property type="entry name" value="BetaGal_gal-bd"/>
    <property type="match status" value="1"/>
</dbReference>
<dbReference type="FunFam" id="3.20.20.80:FF:000006">
    <property type="entry name" value="Beta-galactosidase"/>
    <property type="match status" value="1"/>
</dbReference>
<dbReference type="Proteomes" id="UP000593562">
    <property type="component" value="Unassembled WGS sequence"/>
</dbReference>
<comment type="similarity">
    <text evidence="3 12">Belongs to the glycosyl hydrolase 35 family.</text>
</comment>
<name>A0A7J7CPD9_TRIWF</name>
<evidence type="ECO:0000256" key="1">
    <source>
        <dbReference type="ARBA" id="ARBA00001412"/>
    </source>
</evidence>
<dbReference type="Gene3D" id="2.60.120.740">
    <property type="match status" value="1"/>
</dbReference>
<dbReference type="InterPro" id="IPR001944">
    <property type="entry name" value="Glycoside_Hdrlase_35"/>
</dbReference>
<comment type="catalytic activity">
    <reaction evidence="1 11">
        <text>Hydrolysis of terminal non-reducing beta-D-galactose residues in beta-D-galactosides.</text>
        <dbReference type="EC" id="3.2.1.23"/>
    </reaction>
</comment>
<gene>
    <name evidence="14" type="ORF">HS088_TW14G00064</name>
</gene>
<comment type="caution">
    <text evidence="14">The sequence shown here is derived from an EMBL/GenBank/DDBJ whole genome shotgun (WGS) entry which is preliminary data.</text>
</comment>
<dbReference type="GO" id="GO:0048046">
    <property type="term" value="C:apoplast"/>
    <property type="evidence" value="ECO:0007669"/>
    <property type="project" value="UniProtKB-SubCell"/>
</dbReference>
<dbReference type="GO" id="GO:0005975">
    <property type="term" value="P:carbohydrate metabolic process"/>
    <property type="evidence" value="ECO:0007669"/>
    <property type="project" value="InterPro"/>
</dbReference>
<dbReference type="InterPro" id="IPR048913">
    <property type="entry name" value="BetaGal_gal-bd"/>
</dbReference>
<keyword evidence="5" id="KW-0052">Apoplast</keyword>
<dbReference type="SUPFAM" id="SSF49785">
    <property type="entry name" value="Galactose-binding domain-like"/>
    <property type="match status" value="2"/>
</dbReference>
<evidence type="ECO:0000256" key="9">
    <source>
        <dbReference type="ARBA" id="ARBA00023180"/>
    </source>
</evidence>
<dbReference type="GO" id="GO:0030246">
    <property type="term" value="F:carbohydrate binding"/>
    <property type="evidence" value="ECO:0007669"/>
    <property type="project" value="InterPro"/>
</dbReference>
<reference evidence="14 15" key="1">
    <citation type="journal article" date="2020" name="Nat. Commun.">
        <title>Genome of Tripterygium wilfordii and identification of cytochrome P450 involved in triptolide biosynthesis.</title>
        <authorList>
            <person name="Tu L."/>
            <person name="Su P."/>
            <person name="Zhang Z."/>
            <person name="Gao L."/>
            <person name="Wang J."/>
            <person name="Hu T."/>
            <person name="Zhou J."/>
            <person name="Zhang Y."/>
            <person name="Zhao Y."/>
            <person name="Liu Y."/>
            <person name="Song Y."/>
            <person name="Tong Y."/>
            <person name="Lu Y."/>
            <person name="Yang J."/>
            <person name="Xu C."/>
            <person name="Jia M."/>
            <person name="Peters R.J."/>
            <person name="Huang L."/>
            <person name="Gao W."/>
        </authorList>
    </citation>
    <scope>NUCLEOTIDE SEQUENCE [LARGE SCALE GENOMIC DNA]</scope>
    <source>
        <strain evidence="15">cv. XIE 37</strain>
        <tissue evidence="14">Leaf</tissue>
    </source>
</reference>
<dbReference type="InterPro" id="IPR041392">
    <property type="entry name" value="GHD"/>
</dbReference>
<evidence type="ECO:0000256" key="2">
    <source>
        <dbReference type="ARBA" id="ARBA00004271"/>
    </source>
</evidence>
<dbReference type="PANTHER" id="PTHR23421">
    <property type="entry name" value="BETA-GALACTOSIDASE RELATED"/>
    <property type="match status" value="1"/>
</dbReference>
<dbReference type="PROSITE" id="PS50228">
    <property type="entry name" value="SUEL_LECTIN"/>
    <property type="match status" value="1"/>
</dbReference>
<proteinExistence type="inferred from homology"/>
<evidence type="ECO:0000256" key="3">
    <source>
        <dbReference type="ARBA" id="ARBA00009809"/>
    </source>
</evidence>
<evidence type="ECO:0000256" key="5">
    <source>
        <dbReference type="ARBA" id="ARBA00022523"/>
    </source>
</evidence>
<dbReference type="EMBL" id="JAAARO010000014">
    <property type="protein sequence ID" value="KAF5735934.1"/>
    <property type="molecule type" value="Genomic_DNA"/>
</dbReference>
<evidence type="ECO:0000256" key="8">
    <source>
        <dbReference type="ARBA" id="ARBA00022801"/>
    </source>
</evidence>
<dbReference type="GO" id="GO:0004565">
    <property type="term" value="F:beta-galactosidase activity"/>
    <property type="evidence" value="ECO:0007669"/>
    <property type="project" value="UniProtKB-EC"/>
</dbReference>
<organism evidence="14 15">
    <name type="scientific">Tripterygium wilfordii</name>
    <name type="common">Thunder God vine</name>
    <dbReference type="NCBI Taxonomy" id="458696"/>
    <lineage>
        <taxon>Eukaryota</taxon>
        <taxon>Viridiplantae</taxon>
        <taxon>Streptophyta</taxon>
        <taxon>Embryophyta</taxon>
        <taxon>Tracheophyta</taxon>
        <taxon>Spermatophyta</taxon>
        <taxon>Magnoliopsida</taxon>
        <taxon>eudicotyledons</taxon>
        <taxon>Gunneridae</taxon>
        <taxon>Pentapetalae</taxon>
        <taxon>rosids</taxon>
        <taxon>fabids</taxon>
        <taxon>Celastrales</taxon>
        <taxon>Celastraceae</taxon>
        <taxon>Tripterygium</taxon>
    </lineage>
</organism>
<dbReference type="InterPro" id="IPR031330">
    <property type="entry name" value="Gly_Hdrlase_35_cat"/>
</dbReference>
<keyword evidence="10 11" id="KW-0326">Glycosidase</keyword>
<dbReference type="Gene3D" id="2.60.120.260">
    <property type="entry name" value="Galactose-binding domain-like"/>
    <property type="match status" value="1"/>
</dbReference>
<keyword evidence="15" id="KW-1185">Reference proteome</keyword>
<protein>
    <recommendedName>
        <fullName evidence="4 11">Beta-galactosidase</fullName>
        <ecNumber evidence="4 11">3.2.1.23</ecNumber>
    </recommendedName>
</protein>
<dbReference type="FunFam" id="2.60.120.260:FF:000142">
    <property type="entry name" value="Beta-galactosidase"/>
    <property type="match status" value="1"/>
</dbReference>
<evidence type="ECO:0000256" key="4">
    <source>
        <dbReference type="ARBA" id="ARBA00012756"/>
    </source>
</evidence>
<evidence type="ECO:0000313" key="15">
    <source>
        <dbReference type="Proteomes" id="UP000593562"/>
    </source>
</evidence>
<evidence type="ECO:0000256" key="6">
    <source>
        <dbReference type="ARBA" id="ARBA00022525"/>
    </source>
</evidence>
<dbReference type="InParanoid" id="A0A7J7CPD9"/>
<dbReference type="SUPFAM" id="SSF51445">
    <property type="entry name" value="(Trans)glycosidases"/>
    <property type="match status" value="1"/>
</dbReference>
<sequence length="798" mass="90815">MEGSGKNCHVGTRQFRISVNDWMWAGVLEKAKRGGLNVIQTYLFWNIHEPIQGQFNFQGEYDLVKFIKMIGDQGMYATLRVGPYIEAEWNHGGFPYWLREIPNITFRTDNLPFKKHMKKFTQMIIKMMKDEKLFAPQGGPIILAQIENEYSYIEPAFKEFGTRYVHWAGNMAVGLHTGVPWMMCKQKDAPDPVINTCNGRKCGDTFTGPNEPYKPSIWTENWTAQNRVFGDPPSQRTVEDIAFYVARFFSKNGTLANYYMYYGGTNFGRTASSFVTTRYYDEAPLDEYGLLREPKWGHLRDLHGALKLCQKALFWGNPSVEKLGEQQEAQIYEKPGTDICAAFLSNNNSRTPATVTFRGHQYYLPQHSISIVPDCKTVVYNTKMIVAQHNSRNFEISEKASKGLNWEMLRESIPTAKDVPVKERSPIELISTTKDTTDYLWYTTSIYLDHTELPFRKEIHSVLQVVSLGHLMHAFINGEYVGSGHGSNIDKSFVFQKLITLKVGTNHISLLGATVGLAVMIYDLPLSFILTVFCIHFQKMPMNHWNILWTWFFVNSLQVGLDGEKLHVFTHKGSHSVNWTEAQRQGPALTWYKAYFDAPEGNEPVVIDMKTMSKGMVWINGKSIGRYWVSYLSPLEQPSQSKYHIPRAYLKPTENLVVILEEIGGNLNGVRILSANRDTVCSYISENHPPQVRSWGREDSHINIISKNPKPAAYLMCHDSKEIAHVDFASYGNPAGVCGSYDLGNCTAPNSQKIVEKHCLGKSRCYVPFEQAIFDKDARLCPGVSKILAIQIQCGYKK</sequence>
<evidence type="ECO:0000256" key="7">
    <source>
        <dbReference type="ARBA" id="ARBA00022729"/>
    </source>
</evidence>
<dbReference type="InterPro" id="IPR008979">
    <property type="entry name" value="Galactose-bd-like_sf"/>
</dbReference>
<dbReference type="InterPro" id="IPR000922">
    <property type="entry name" value="Lectin_gal-bd_dom"/>
</dbReference>
<evidence type="ECO:0000256" key="11">
    <source>
        <dbReference type="RuleBase" id="RU000675"/>
    </source>
</evidence>
<comment type="subcellular location">
    <subcellularLocation>
        <location evidence="2">Secreted</location>
        <location evidence="2">Extracellular space</location>
        <location evidence="2">Apoplast</location>
    </subcellularLocation>
</comment>
<evidence type="ECO:0000259" key="13">
    <source>
        <dbReference type="PROSITE" id="PS50228"/>
    </source>
</evidence>
<keyword evidence="7" id="KW-0732">Signal</keyword>
<keyword evidence="8 11" id="KW-0378">Hydrolase</keyword>
<feature type="domain" description="SUEL-type lectin" evidence="13">
    <location>
        <begin position="707"/>
        <end position="795"/>
    </location>
</feature>
<evidence type="ECO:0000313" key="14">
    <source>
        <dbReference type="EMBL" id="KAF5735934.1"/>
    </source>
</evidence>
<dbReference type="InterPro" id="IPR017853">
    <property type="entry name" value="GH"/>
</dbReference>
<dbReference type="EC" id="3.2.1.23" evidence="4 11"/>
<dbReference type="CDD" id="cd22842">
    <property type="entry name" value="Gal_Rha_Lectin_BGal"/>
    <property type="match status" value="1"/>
</dbReference>
<dbReference type="Pfam" id="PF17834">
    <property type="entry name" value="GHD"/>
    <property type="match status" value="1"/>
</dbReference>
<dbReference type="Gene3D" id="3.20.20.80">
    <property type="entry name" value="Glycosidases"/>
    <property type="match status" value="1"/>
</dbReference>
<keyword evidence="6" id="KW-0964">Secreted</keyword>
<dbReference type="PROSITE" id="PS01182">
    <property type="entry name" value="GLYCOSYL_HYDROL_F35"/>
    <property type="match status" value="1"/>
</dbReference>